<dbReference type="RefSeq" id="WP_094406380.1">
    <property type="nucleotide sequence ID" value="NZ_NMVO01000016.1"/>
</dbReference>
<dbReference type="Proteomes" id="UP000215896">
    <property type="component" value="Unassembled WGS sequence"/>
</dbReference>
<evidence type="ECO:0000256" key="1">
    <source>
        <dbReference type="SAM" id="MobiDB-lite"/>
    </source>
</evidence>
<evidence type="ECO:0000313" key="3">
    <source>
        <dbReference type="Proteomes" id="UP000215896"/>
    </source>
</evidence>
<accession>A0A255G481</accession>
<dbReference type="AlphaFoldDB" id="A0A255G481"/>
<comment type="caution">
    <text evidence="2">The sequence shown here is derived from an EMBL/GenBank/DDBJ whole genome shotgun (WGS) entry which is preliminary data.</text>
</comment>
<evidence type="ECO:0000313" key="2">
    <source>
        <dbReference type="EMBL" id="OYO10738.1"/>
    </source>
</evidence>
<dbReference type="EMBL" id="NMVO01000016">
    <property type="protein sequence ID" value="OYO10738.1"/>
    <property type="molecule type" value="Genomic_DNA"/>
</dbReference>
<keyword evidence="3" id="KW-1185">Reference proteome</keyword>
<sequence length="679" mass="73868">MQVNQSDQTRTYSLNTDHSGSGRGGQGLMPVTGAQLPTSAGATFQGPLAELFDSGAAPGPLAVALQDPRGAIPVPNAADREAWSRLDPSTLLAIRDVADREVGTAWAQPLACDYARYFTDGNRTVYEGRVRARQERLTRATVVAARTLEARWLDEVVNGAVLLCEQSSWCWAAHDDTNSRNGFVLPDIGSPYLDLGAGEVAGQLAWIDLVLGTILARRAPGLGERIRHEVMERVIHPFLERRDWHWLGLDGDAHNWNPWIHGNVLLAALFLVEDLPTRAAVVSLCIEGLDRYAATLPADGAIDEGVSYWWNGACRLLEALDLLRLASGGVLDATELPPLRQTIRFPMRMHLDGDWYVNVADGPARAGEGRPWHVLHRWARRTGDTAVLTHAESNRSPGTPLVEVSTGLGRVLTALHDRDWAGAVPGSNPAPAAVWLPSVEISVNRPASGSSAGLTLMVKGGHNGEHHNHLDVGSFTVAANGIPCLVDVGQPTYTAQTFGPDRYGIRAMQSRWHSTPAPWGREQGVGRRYRAVVSDPAPGGRGLTLELANAYDLADGSSIRRRAVLQPDGTVTVTDRWELPRPDEVGRGVIPMELHYLLWGTPTLGAGRVDLRCEHGSPDVVLVWEPGPQARLETWILDDPLLQASWGRALHRLTLSFPPRGGQCERGEATMTIRLQDRS</sequence>
<proteinExistence type="predicted"/>
<organism evidence="2 3">
    <name type="scientific">Enemella evansiae</name>
    <dbReference type="NCBI Taxonomy" id="2016499"/>
    <lineage>
        <taxon>Bacteria</taxon>
        <taxon>Bacillati</taxon>
        <taxon>Actinomycetota</taxon>
        <taxon>Actinomycetes</taxon>
        <taxon>Propionibacteriales</taxon>
        <taxon>Propionibacteriaceae</taxon>
        <taxon>Enemella</taxon>
    </lineage>
</organism>
<feature type="compositionally biased region" description="Polar residues" evidence="1">
    <location>
        <begin position="1"/>
        <end position="19"/>
    </location>
</feature>
<protein>
    <recommendedName>
        <fullName evidence="4">Heparinase</fullName>
    </recommendedName>
</protein>
<feature type="region of interest" description="Disordered" evidence="1">
    <location>
        <begin position="1"/>
        <end position="31"/>
    </location>
</feature>
<dbReference type="Gene3D" id="1.50.10.100">
    <property type="entry name" value="Chondroitin AC/alginate lyase"/>
    <property type="match status" value="1"/>
</dbReference>
<evidence type="ECO:0008006" key="4">
    <source>
        <dbReference type="Google" id="ProtNLM"/>
    </source>
</evidence>
<dbReference type="InterPro" id="IPR008929">
    <property type="entry name" value="Chondroitin_lyas"/>
</dbReference>
<name>A0A255G481_9ACTN</name>
<dbReference type="SUPFAM" id="SSF48230">
    <property type="entry name" value="Chondroitin AC/alginate lyase"/>
    <property type="match status" value="1"/>
</dbReference>
<dbReference type="OrthoDB" id="9793856at2"/>
<reference evidence="2 3" key="1">
    <citation type="submission" date="2017-07" db="EMBL/GenBank/DDBJ databases">
        <title>Draft whole genome sequences of clinical Proprionibacteriaceae strains.</title>
        <authorList>
            <person name="Bernier A.-M."/>
            <person name="Bernard K."/>
            <person name="Domingo M.-C."/>
        </authorList>
    </citation>
    <scope>NUCLEOTIDE SEQUENCE [LARGE SCALE GENOMIC DNA]</scope>
    <source>
        <strain evidence="2 3">NML 030167</strain>
    </source>
</reference>
<gene>
    <name evidence="2" type="ORF">CGZ94_17330</name>
</gene>
<dbReference type="Gene3D" id="2.70.98.70">
    <property type="match status" value="1"/>
</dbReference>